<dbReference type="PANTHER" id="PTHR43352:SF1">
    <property type="entry name" value="ANTHRANILATE--COA LIGASE"/>
    <property type="match status" value="1"/>
</dbReference>
<dbReference type="OrthoDB" id="9803968at2"/>
<dbReference type="GO" id="GO:0005524">
    <property type="term" value="F:ATP binding"/>
    <property type="evidence" value="ECO:0007669"/>
    <property type="project" value="InterPro"/>
</dbReference>
<sequence>MVASNLDPISVDVVVVGGGIAGCWTALKLLRKGIPTAIAFYSDSDRGGKLGASALSVGAINTSPLTRGDYLEWLTDLGRGQEHSDVGAITRNHLASELDALLEFDALKNIQLGVALKSGSGRHLLTRLLQEIRYLGGVVLDNAWVTRIVADARRCHGVQYQSGDQVGAVYAGAVVLASGGYSGLFHGSVKTGTYGSVHGRHLAAGGWLSNLEFVFKHGYGQPDLGTLTPTEELPGAEIYDENGEHVDWLEQELFYGRGTSNHFQAFMTWRKGGDLKYYVDFRYRELHRCVKRIAVVGSDDIEDICADKEALIAGLVERCPEANQDALREILEAVNRHEREYNFETFNEIKALVADIYPVDRSRIRQISYFSMGGVAHHKFKTNLKNVFVCGEAMHDYGAHRVGGLPWALYLCAAKVISEKIDLLKRQGHLLSTPFELDDKASAYDKKLVAELQQGLQRYQESGVDVAGAEAFADWIRQQRRALTAQQRELDDVVAYLLVGEAIMRSSLARQESRGCFFRDDFGDENPALSSQRTLTRYDSESDEVRAELVSAEQLSAMIDRGRLAMDDKSLISSAATKNAAYFLLKKHVETGLGGKAAVETLDVSYTYDELWSLTSRYAGFLKASRIDEGDRVALLLNDRPEYLAMFLATQQIGAIAIPLNTFSKEQELTHYLEDSGAKLLITEAELVARYSVEQINEQTHVEVVSYEDIPTARMEPVEDILPVSDETIGFILYTSGSTGKPKGAIHRQVSMGFSAENFARKTLKINDRDRIFSSSKLFFAYGLGNSLYFPLYFGATALLCSTKAAPEVIRDILGQLKPTVFFAVPAVYRGILEGGGATEDNFRSVRLCVSAGEALPIKLAQQWCAATNVEVLDGIGSTEALHIFCVSNHSSARESYYGRAVPGYELCVCDESGKVLTENAIGELRVKGPTLAQGYWNNPAKTAETFYDGSLLTGDRYFANDKGEYVFVGRHGDTYKSSGLWVSTLEIEAVLGELAAVAESSVVVFQGNDGLLKSKAYVVAREAESFEDKQRVETDTHRFLRERLPKYKTPHCVEALDELPRTATGKIAKAILRDMAQEVIWARPVRESAPERELNMAQ</sequence>
<evidence type="ECO:0000256" key="1">
    <source>
        <dbReference type="ARBA" id="ARBA00022598"/>
    </source>
</evidence>
<dbReference type="InterPro" id="IPR042099">
    <property type="entry name" value="ANL_N_sf"/>
</dbReference>
<dbReference type="AlphaFoldDB" id="Q2SJ71"/>
<dbReference type="InterPro" id="IPR015939">
    <property type="entry name" value="Fum_Rdtase/Succ_DH_flav-like_C"/>
</dbReference>
<dbReference type="Gene3D" id="3.30.300.30">
    <property type="match status" value="1"/>
</dbReference>
<reference evidence="8 9" key="1">
    <citation type="journal article" date="2005" name="Nucleic Acids Res.">
        <title>Genomic blueprint of Hahella chejuensis, a marine microbe producing an algicidal agent.</title>
        <authorList>
            <person name="Jeong H."/>
            <person name="Yim J.H."/>
            <person name="Lee C."/>
            <person name="Choi S.-H."/>
            <person name="Park Y.K."/>
            <person name="Yoon S.H."/>
            <person name="Hur C.-G."/>
            <person name="Kang H.-Y."/>
            <person name="Kim D."/>
            <person name="Lee H.H."/>
            <person name="Park K.H."/>
            <person name="Park S.-H."/>
            <person name="Park H.-S."/>
            <person name="Lee H.K."/>
            <person name="Oh T.K."/>
            <person name="Kim J.F."/>
        </authorList>
    </citation>
    <scope>NUCLEOTIDE SEQUENCE [LARGE SCALE GENOMIC DNA]</scope>
    <source>
        <strain evidence="8 9">KCTC 2396</strain>
    </source>
</reference>
<dbReference type="RefSeq" id="WP_011396372.1">
    <property type="nucleotide sequence ID" value="NC_007645.1"/>
</dbReference>
<dbReference type="STRING" id="349521.HCH_02501"/>
<dbReference type="Pfam" id="PF02910">
    <property type="entry name" value="Succ_DH_flav_C"/>
    <property type="match status" value="1"/>
</dbReference>
<feature type="domain" description="AMP-dependent synthetase/ligase" evidence="4">
    <location>
        <begin position="595"/>
        <end position="937"/>
    </location>
</feature>
<dbReference type="Pfam" id="PF13193">
    <property type="entry name" value="AMP-binding_C"/>
    <property type="match status" value="1"/>
</dbReference>
<dbReference type="InterPro" id="IPR045851">
    <property type="entry name" value="AMP-bd_C_sf"/>
</dbReference>
<dbReference type="PANTHER" id="PTHR43352">
    <property type="entry name" value="ACETYL-COA SYNTHETASE"/>
    <property type="match status" value="1"/>
</dbReference>
<evidence type="ECO:0000256" key="3">
    <source>
        <dbReference type="ARBA" id="ARBA00023002"/>
    </source>
</evidence>
<evidence type="ECO:0000256" key="2">
    <source>
        <dbReference type="ARBA" id="ARBA00022630"/>
    </source>
</evidence>
<dbReference type="GO" id="GO:0016405">
    <property type="term" value="F:CoA-ligase activity"/>
    <property type="evidence" value="ECO:0007669"/>
    <property type="project" value="InterPro"/>
</dbReference>
<organism evidence="8 9">
    <name type="scientific">Hahella chejuensis (strain KCTC 2396)</name>
    <dbReference type="NCBI Taxonomy" id="349521"/>
    <lineage>
        <taxon>Bacteria</taxon>
        <taxon>Pseudomonadati</taxon>
        <taxon>Pseudomonadota</taxon>
        <taxon>Gammaproteobacteria</taxon>
        <taxon>Oceanospirillales</taxon>
        <taxon>Hahellaceae</taxon>
        <taxon>Hahella</taxon>
    </lineage>
</organism>
<dbReference type="InterPro" id="IPR000873">
    <property type="entry name" value="AMP-dep_synth/lig_dom"/>
</dbReference>
<dbReference type="InterPro" id="IPR037099">
    <property type="entry name" value="Fum_R/Succ_DH_flav-like_C_sf"/>
</dbReference>
<evidence type="ECO:0000259" key="7">
    <source>
        <dbReference type="Pfam" id="PF13193"/>
    </source>
</evidence>
<dbReference type="Gene3D" id="1.20.58.100">
    <property type="entry name" value="Fumarate reductase/succinate dehydrogenase flavoprotein-like, C-terminal domain"/>
    <property type="match status" value="1"/>
</dbReference>
<gene>
    <name evidence="8" type="ordered locus">HCH_02501</name>
</gene>
<keyword evidence="1 8" id="KW-0436">Ligase</keyword>
<feature type="domain" description="AMP-binding enzyme C-terminal" evidence="7">
    <location>
        <begin position="987"/>
        <end position="1067"/>
    </location>
</feature>
<dbReference type="Pfam" id="PF00890">
    <property type="entry name" value="FAD_binding_2"/>
    <property type="match status" value="1"/>
</dbReference>
<proteinExistence type="predicted"/>
<dbReference type="SUPFAM" id="SSF51905">
    <property type="entry name" value="FAD/NAD(P)-binding domain"/>
    <property type="match status" value="1"/>
</dbReference>
<keyword evidence="3" id="KW-0560">Oxidoreductase</keyword>
<dbReference type="Proteomes" id="UP000000238">
    <property type="component" value="Chromosome"/>
</dbReference>
<dbReference type="GO" id="GO:0016491">
    <property type="term" value="F:oxidoreductase activity"/>
    <property type="evidence" value="ECO:0007669"/>
    <property type="project" value="UniProtKB-KW"/>
</dbReference>
<dbReference type="InterPro" id="IPR036188">
    <property type="entry name" value="FAD/NAD-bd_sf"/>
</dbReference>
<name>Q2SJ71_HAHCH</name>
<evidence type="ECO:0000313" key="8">
    <source>
        <dbReference type="EMBL" id="ABC29303.1"/>
    </source>
</evidence>
<dbReference type="SUPFAM" id="SSF46977">
    <property type="entry name" value="Succinate dehydrogenase/fumarate reductase flavoprotein C-terminal domain"/>
    <property type="match status" value="1"/>
</dbReference>
<protein>
    <submittedName>
        <fullName evidence="8">Acyl-CoA synthetases (AMP-forming)/AMP-acid ligases II</fullName>
    </submittedName>
</protein>
<keyword evidence="9" id="KW-1185">Reference proteome</keyword>
<dbReference type="InterPro" id="IPR020845">
    <property type="entry name" value="AMP-binding_CS"/>
</dbReference>
<dbReference type="GO" id="GO:0016878">
    <property type="term" value="F:acid-thiol ligase activity"/>
    <property type="evidence" value="ECO:0007669"/>
    <property type="project" value="TreeGrafter"/>
</dbReference>
<dbReference type="SUPFAM" id="SSF56801">
    <property type="entry name" value="Acetyl-CoA synthetase-like"/>
    <property type="match status" value="1"/>
</dbReference>
<dbReference type="EMBL" id="CP000155">
    <property type="protein sequence ID" value="ABC29303.1"/>
    <property type="molecule type" value="Genomic_DNA"/>
</dbReference>
<dbReference type="InterPro" id="IPR011957">
    <property type="entry name" value="Benz_CoA_lig"/>
</dbReference>
<evidence type="ECO:0000259" key="5">
    <source>
        <dbReference type="Pfam" id="PF00890"/>
    </source>
</evidence>
<dbReference type="Gene3D" id="3.40.50.12780">
    <property type="entry name" value="N-terminal domain of ligase-like"/>
    <property type="match status" value="1"/>
</dbReference>
<evidence type="ECO:0000259" key="4">
    <source>
        <dbReference type="Pfam" id="PF00501"/>
    </source>
</evidence>
<dbReference type="PROSITE" id="PS00455">
    <property type="entry name" value="AMP_BINDING"/>
    <property type="match status" value="1"/>
</dbReference>
<accession>Q2SJ71</accession>
<dbReference type="NCBIfam" id="TIGR02262">
    <property type="entry name" value="benz_CoA_lig"/>
    <property type="match status" value="1"/>
</dbReference>
<dbReference type="InterPro" id="IPR025110">
    <property type="entry name" value="AMP-bd_C"/>
</dbReference>
<dbReference type="eggNOG" id="COG0365">
    <property type="taxonomic scope" value="Bacteria"/>
</dbReference>
<dbReference type="Gene3D" id="3.50.50.60">
    <property type="entry name" value="FAD/NAD(P)-binding domain"/>
    <property type="match status" value="1"/>
</dbReference>
<keyword evidence="2" id="KW-0285">Flavoprotein</keyword>
<dbReference type="eggNOG" id="COG1053">
    <property type="taxonomic scope" value="Bacteria"/>
</dbReference>
<dbReference type="HOGENOM" id="CLU_283395_0_0_6"/>
<dbReference type="Pfam" id="PF00501">
    <property type="entry name" value="AMP-binding"/>
    <property type="match status" value="1"/>
</dbReference>
<dbReference type="KEGG" id="hch:HCH_02501"/>
<dbReference type="InterPro" id="IPR003953">
    <property type="entry name" value="FAD-dep_OxRdtase_2_FAD-bd"/>
</dbReference>
<evidence type="ECO:0000313" key="9">
    <source>
        <dbReference type="Proteomes" id="UP000000238"/>
    </source>
</evidence>
<dbReference type="GO" id="GO:0044550">
    <property type="term" value="P:secondary metabolite biosynthetic process"/>
    <property type="evidence" value="ECO:0007669"/>
    <property type="project" value="TreeGrafter"/>
</dbReference>
<feature type="domain" description="Fumarate reductase/succinate dehydrogenase flavoprotein-like C-terminal" evidence="6">
    <location>
        <begin position="493"/>
        <end position="548"/>
    </location>
</feature>
<feature type="domain" description="FAD-dependent oxidoreductase 2 FAD-binding" evidence="5">
    <location>
        <begin position="118"/>
        <end position="397"/>
    </location>
</feature>
<evidence type="ECO:0000259" key="6">
    <source>
        <dbReference type="Pfam" id="PF02910"/>
    </source>
</evidence>